<reference evidence="1" key="1">
    <citation type="submission" date="2021-01" db="EMBL/GenBank/DDBJ databases">
        <authorList>
            <consortium name="Genoscope - CEA"/>
            <person name="William W."/>
        </authorList>
    </citation>
    <scope>NUCLEOTIDE SEQUENCE</scope>
</reference>
<proteinExistence type="predicted"/>
<gene>
    <name evidence="1" type="ORF">PPRIM_AZ9-3.1.T0760233</name>
</gene>
<organism evidence="1 2">
    <name type="scientific">Paramecium primaurelia</name>
    <dbReference type="NCBI Taxonomy" id="5886"/>
    <lineage>
        <taxon>Eukaryota</taxon>
        <taxon>Sar</taxon>
        <taxon>Alveolata</taxon>
        <taxon>Ciliophora</taxon>
        <taxon>Intramacronucleata</taxon>
        <taxon>Oligohymenophorea</taxon>
        <taxon>Peniculida</taxon>
        <taxon>Parameciidae</taxon>
        <taxon>Paramecium</taxon>
    </lineage>
</organism>
<dbReference type="EMBL" id="CAJJDM010000079">
    <property type="protein sequence ID" value="CAD8086483.1"/>
    <property type="molecule type" value="Genomic_DNA"/>
</dbReference>
<keyword evidence="2" id="KW-1185">Reference proteome</keyword>
<dbReference type="Proteomes" id="UP000688137">
    <property type="component" value="Unassembled WGS sequence"/>
</dbReference>
<protein>
    <submittedName>
        <fullName evidence="1">Uncharacterized protein</fullName>
    </submittedName>
</protein>
<accession>A0A8S1NAA1</accession>
<name>A0A8S1NAA1_PARPR</name>
<sequence>MSNINFMMNRSIQKSRNHKRIDIQKKLSLINLVLHENLSTRQAAQKLQIKYSTAKYIVKKFKNKGNNFDQHKQNLSKQKSMVSNVSIIIDVSDGNIALLRNGTKQSYYDLNSLQEELKQSNLLQTSEFIFQKLGKIPWNQIIYRNCNDSEFLKAQLLKQHQIMKNL</sequence>
<evidence type="ECO:0000313" key="1">
    <source>
        <dbReference type="EMBL" id="CAD8086483.1"/>
    </source>
</evidence>
<evidence type="ECO:0000313" key="2">
    <source>
        <dbReference type="Proteomes" id="UP000688137"/>
    </source>
</evidence>
<comment type="caution">
    <text evidence="1">The sequence shown here is derived from an EMBL/GenBank/DDBJ whole genome shotgun (WGS) entry which is preliminary data.</text>
</comment>
<dbReference type="OMA" id="NHKRIDN"/>
<dbReference type="AlphaFoldDB" id="A0A8S1NAA1"/>